<reference evidence="16" key="1">
    <citation type="submission" date="2020-02" db="EMBL/GenBank/DDBJ databases">
        <title>Relaxed selection underlies rapid genomic changes in the transitions from sociality to social parasitism in ants.</title>
        <authorList>
            <person name="Bi X."/>
        </authorList>
    </citation>
    <scope>NUCLEOTIDE SEQUENCE</scope>
    <source>
        <strain evidence="16">BGI-DK2013a</strain>
        <tissue evidence="16">Whole body</tissue>
    </source>
</reference>
<feature type="non-terminal residue" evidence="16">
    <location>
        <position position="819"/>
    </location>
</feature>
<evidence type="ECO:0000256" key="5">
    <source>
        <dbReference type="ARBA" id="ARBA00022820"/>
    </source>
</evidence>
<evidence type="ECO:0000256" key="3">
    <source>
        <dbReference type="ARBA" id="ARBA00022729"/>
    </source>
</evidence>
<keyword evidence="5" id="KW-0353">Hemolymph clotting</keyword>
<dbReference type="PROSITE" id="PS50240">
    <property type="entry name" value="TRYPSIN_DOM"/>
    <property type="match status" value="2"/>
</dbReference>
<evidence type="ECO:0000313" key="16">
    <source>
        <dbReference type="EMBL" id="KAG5309611.1"/>
    </source>
</evidence>
<dbReference type="Gene3D" id="2.40.10.10">
    <property type="entry name" value="Trypsin-like serine proteases"/>
    <property type="match status" value="4"/>
</dbReference>
<dbReference type="SMART" id="SM00680">
    <property type="entry name" value="CLIP"/>
    <property type="match status" value="2"/>
</dbReference>
<comment type="catalytic activity">
    <reaction evidence="10">
        <text>Selective cleavage of 103-Arg-|-Ser-104 and 124-Ile-|-Ile-125 bonds in Limulus clotting factor B to form activated factor B. Cleavage of -Pro-Arg-|-Xaa- bonds in synthetic substrates.</text>
        <dbReference type="EC" id="3.4.21.84"/>
    </reaction>
</comment>
<dbReference type="PRINTS" id="PR00722">
    <property type="entry name" value="CHYMOTRYPSIN"/>
</dbReference>
<dbReference type="GO" id="GO:0006508">
    <property type="term" value="P:proteolysis"/>
    <property type="evidence" value="ECO:0007669"/>
    <property type="project" value="UniProtKB-KW"/>
</dbReference>
<name>A0A836ECI5_9HYME</name>
<feature type="signal peptide" evidence="13">
    <location>
        <begin position="1"/>
        <end position="18"/>
    </location>
</feature>
<evidence type="ECO:0000256" key="10">
    <source>
        <dbReference type="ARBA" id="ARBA00052079"/>
    </source>
</evidence>
<evidence type="ECO:0000313" key="17">
    <source>
        <dbReference type="Proteomes" id="UP000667349"/>
    </source>
</evidence>
<dbReference type="PROSITE" id="PS51888">
    <property type="entry name" value="CLIP"/>
    <property type="match status" value="2"/>
</dbReference>
<protein>
    <recommendedName>
        <fullName evidence="11">limulus clotting factor C</fullName>
        <ecNumber evidence="11">3.4.21.84</ecNumber>
    </recommendedName>
</protein>
<gene>
    <name evidence="16" type="primary">Ea_0</name>
    <name evidence="16" type="ORF">G6Z75_0000299</name>
</gene>
<dbReference type="PROSITE" id="PS00134">
    <property type="entry name" value="TRYPSIN_HIS"/>
    <property type="match status" value="2"/>
</dbReference>
<evidence type="ECO:0000256" key="2">
    <source>
        <dbReference type="ARBA" id="ARBA00022670"/>
    </source>
</evidence>
<evidence type="ECO:0000259" key="14">
    <source>
        <dbReference type="PROSITE" id="PS50240"/>
    </source>
</evidence>
<dbReference type="EMBL" id="JAANHZ010000572">
    <property type="protein sequence ID" value="KAG5309611.1"/>
    <property type="molecule type" value="Genomic_DNA"/>
</dbReference>
<keyword evidence="1" id="KW-0768">Sushi</keyword>
<dbReference type="Pfam" id="PF00089">
    <property type="entry name" value="Trypsin"/>
    <property type="match status" value="2"/>
</dbReference>
<sequence>MMSISLFVFFLALTAIDAQNKCSNCDVNCVNIRKCPEIISILTSSGQLSAETLQTLRNLQCGFEGSDPKVCCNQALITITTEASNLENPPNPPDVTNHPNLRLLNHTMCGPITQTKLLGSNKTGIFQYPWMALIAYDTGRPNPEFRCGGTVISSRYVLTAAHCVTFLPGDLRLISVRVGDHDLSKERDCDTNIKGLEIVCAERYQDFGVESVHFHPEYTRTKLQNDIALIRLNSTVDFRPQNVKPICLPFGTATTLRHKKVVVTGWGTTELGLRNQELLQVTLTLVDNKQCKEMYRPTMQIWYKQLCVSGRKYVNFCLADSGDLLQAPGIYNNRSIRMIQYGVVSYGLNQCGTEGFPGVYTNVAYYMDWILNTLTTDVSHKWNYYISQRNTSLLSIYILKDVDENHRSETGKFPLDLICKGKKRNSYKTRLFGKSYMLISQINMMSIGFFVFFLALTVIDAQNECSNGNCVNIRKCPEVISLLTSSRPLSAETLQTLRNLQCGFEGNDPKVCCSQASTTTTTTTEAPNPENLSNPPDVTNHPNLRLLDHTMCGPITQTKVVGGNKTGIFQYPWMALIAYDTGRPNPEFRCGGTVISSRYVLTAAHCVTFLPEDLRLIGVRVGDHDLSKERDCDTNNKGLEVVCAERYQDFSVESVQFHPEYTRTKLQNDIALIRLNSTVDFRPRNVRPVCLPFGTATALNHNKAVVTGWGATELGPRSQDLLQAKLPLVAIEQCKEIYKRTTQIWYKQLCAGGQMNVDSCLGDSGGPLQAAGIYNSRSIRIIQYGVVSYGLKQCGTEGFPGVYTNVAYYMDWILNTLTD</sequence>
<dbReference type="EC" id="3.4.21.84" evidence="11"/>
<dbReference type="InterPro" id="IPR018114">
    <property type="entry name" value="TRYPSIN_HIS"/>
</dbReference>
<evidence type="ECO:0000256" key="9">
    <source>
        <dbReference type="ARBA" id="ARBA00024195"/>
    </source>
</evidence>
<dbReference type="AlphaFoldDB" id="A0A836ECI5"/>
<evidence type="ECO:0000256" key="13">
    <source>
        <dbReference type="SAM" id="SignalP"/>
    </source>
</evidence>
<evidence type="ECO:0000256" key="8">
    <source>
        <dbReference type="ARBA" id="ARBA00023180"/>
    </source>
</evidence>
<dbReference type="InterPro" id="IPR022700">
    <property type="entry name" value="CLIP"/>
</dbReference>
<dbReference type="Pfam" id="PF12032">
    <property type="entry name" value="CLIP"/>
    <property type="match status" value="2"/>
</dbReference>
<keyword evidence="7" id="KW-1015">Disulfide bond</keyword>
<keyword evidence="8" id="KW-0325">Glycoprotein</keyword>
<dbReference type="FunFam" id="2.40.10.10:FF:000028">
    <property type="entry name" value="Serine protease easter"/>
    <property type="match status" value="1"/>
</dbReference>
<dbReference type="InterPro" id="IPR001314">
    <property type="entry name" value="Peptidase_S1A"/>
</dbReference>
<keyword evidence="2 12" id="KW-0645">Protease</keyword>
<evidence type="ECO:0000256" key="1">
    <source>
        <dbReference type="ARBA" id="ARBA00022659"/>
    </source>
</evidence>
<dbReference type="PANTHER" id="PTHR24256">
    <property type="entry name" value="TRYPTASE-RELATED"/>
    <property type="match status" value="1"/>
</dbReference>
<evidence type="ECO:0000256" key="11">
    <source>
        <dbReference type="ARBA" id="ARBA00066707"/>
    </source>
</evidence>
<comment type="similarity">
    <text evidence="9">Belongs to the peptidase S1 family. CLIP subfamily.</text>
</comment>
<accession>A0A836ECI5</accession>
<evidence type="ECO:0000256" key="12">
    <source>
        <dbReference type="RuleBase" id="RU363034"/>
    </source>
</evidence>
<feature type="non-terminal residue" evidence="16">
    <location>
        <position position="1"/>
    </location>
</feature>
<keyword evidence="3 13" id="KW-0732">Signal</keyword>
<dbReference type="Gene3D" id="3.30.1640.30">
    <property type="match status" value="2"/>
</dbReference>
<dbReference type="InterPro" id="IPR051487">
    <property type="entry name" value="Ser/Thr_Proteases_Immune/Dev"/>
</dbReference>
<keyword evidence="4 12" id="KW-0378">Hydrolase</keyword>
<organism evidence="16 17">
    <name type="scientific">Acromyrmex insinuator</name>
    <dbReference type="NCBI Taxonomy" id="230686"/>
    <lineage>
        <taxon>Eukaryota</taxon>
        <taxon>Metazoa</taxon>
        <taxon>Ecdysozoa</taxon>
        <taxon>Arthropoda</taxon>
        <taxon>Hexapoda</taxon>
        <taxon>Insecta</taxon>
        <taxon>Pterygota</taxon>
        <taxon>Neoptera</taxon>
        <taxon>Endopterygota</taxon>
        <taxon>Hymenoptera</taxon>
        <taxon>Apocrita</taxon>
        <taxon>Aculeata</taxon>
        <taxon>Formicoidea</taxon>
        <taxon>Formicidae</taxon>
        <taxon>Myrmicinae</taxon>
        <taxon>Acromyrmex</taxon>
    </lineage>
</organism>
<dbReference type="SUPFAM" id="SSF50494">
    <property type="entry name" value="Trypsin-like serine proteases"/>
    <property type="match status" value="2"/>
</dbReference>
<feature type="domain" description="Peptidase S1" evidence="14">
    <location>
        <begin position="560"/>
        <end position="818"/>
    </location>
</feature>
<dbReference type="FunFam" id="2.40.10.10:FF:000120">
    <property type="entry name" value="Putative serine protease"/>
    <property type="match status" value="1"/>
</dbReference>
<feature type="domain" description="Clip" evidence="15">
    <location>
        <begin position="460"/>
        <end position="513"/>
    </location>
</feature>
<evidence type="ECO:0000256" key="4">
    <source>
        <dbReference type="ARBA" id="ARBA00022801"/>
    </source>
</evidence>
<keyword evidence="17" id="KW-1185">Reference proteome</keyword>
<dbReference type="InterPro" id="IPR001254">
    <property type="entry name" value="Trypsin_dom"/>
</dbReference>
<evidence type="ECO:0000259" key="15">
    <source>
        <dbReference type="PROSITE" id="PS51888"/>
    </source>
</evidence>
<dbReference type="InterPro" id="IPR009003">
    <property type="entry name" value="Peptidase_S1_PA"/>
</dbReference>
<dbReference type="InterPro" id="IPR038565">
    <property type="entry name" value="CLIP_sf"/>
</dbReference>
<dbReference type="PROSITE" id="PS00135">
    <property type="entry name" value="TRYPSIN_SER"/>
    <property type="match status" value="1"/>
</dbReference>
<proteinExistence type="inferred from homology"/>
<dbReference type="CDD" id="cd00190">
    <property type="entry name" value="Tryp_SPc"/>
    <property type="match status" value="2"/>
</dbReference>
<dbReference type="GO" id="GO:0042381">
    <property type="term" value="P:hemolymph coagulation"/>
    <property type="evidence" value="ECO:0007669"/>
    <property type="project" value="UniProtKB-KW"/>
</dbReference>
<dbReference type="SMART" id="SM00020">
    <property type="entry name" value="Tryp_SPc"/>
    <property type="match status" value="2"/>
</dbReference>
<evidence type="ECO:0000256" key="6">
    <source>
        <dbReference type="ARBA" id="ARBA00022825"/>
    </source>
</evidence>
<evidence type="ECO:0000256" key="7">
    <source>
        <dbReference type="ARBA" id="ARBA00023157"/>
    </source>
</evidence>
<keyword evidence="6 12" id="KW-0720">Serine protease</keyword>
<feature type="chain" id="PRO_5032867337" description="limulus clotting factor C" evidence="13">
    <location>
        <begin position="19"/>
        <end position="819"/>
    </location>
</feature>
<comment type="caution">
    <text evidence="16">The sequence shown here is derived from an EMBL/GenBank/DDBJ whole genome shotgun (WGS) entry which is preliminary data.</text>
</comment>
<dbReference type="InterPro" id="IPR033116">
    <property type="entry name" value="TRYPSIN_SER"/>
</dbReference>
<dbReference type="InterPro" id="IPR043504">
    <property type="entry name" value="Peptidase_S1_PA_chymotrypsin"/>
</dbReference>
<dbReference type="Proteomes" id="UP000667349">
    <property type="component" value="Unassembled WGS sequence"/>
</dbReference>
<feature type="domain" description="Clip" evidence="15">
    <location>
        <begin position="21"/>
        <end position="72"/>
    </location>
</feature>
<dbReference type="GO" id="GO:0004252">
    <property type="term" value="F:serine-type endopeptidase activity"/>
    <property type="evidence" value="ECO:0007669"/>
    <property type="project" value="InterPro"/>
</dbReference>
<feature type="domain" description="Peptidase S1" evidence="14">
    <location>
        <begin position="117"/>
        <end position="375"/>
    </location>
</feature>